<evidence type="ECO:0000313" key="3">
    <source>
        <dbReference type="Proteomes" id="UP000479190"/>
    </source>
</evidence>
<name>A0A6H5I0J5_9HYME</name>
<keyword evidence="3" id="KW-1185">Reference proteome</keyword>
<keyword evidence="1" id="KW-0472">Membrane</keyword>
<reference evidence="2 3" key="1">
    <citation type="submission" date="2020-02" db="EMBL/GenBank/DDBJ databases">
        <authorList>
            <person name="Ferguson B K."/>
        </authorList>
    </citation>
    <scope>NUCLEOTIDE SEQUENCE [LARGE SCALE GENOMIC DNA]</scope>
</reference>
<dbReference type="AlphaFoldDB" id="A0A6H5I0J5"/>
<keyword evidence="1" id="KW-1133">Transmembrane helix</keyword>
<keyword evidence="1" id="KW-0812">Transmembrane</keyword>
<gene>
    <name evidence="2" type="ORF">TBRA_LOCUS2703</name>
</gene>
<proteinExistence type="predicted"/>
<evidence type="ECO:0000313" key="2">
    <source>
        <dbReference type="EMBL" id="CAB0030707.1"/>
    </source>
</evidence>
<accession>A0A6H5I0J5</accession>
<evidence type="ECO:0000256" key="1">
    <source>
        <dbReference type="SAM" id="Phobius"/>
    </source>
</evidence>
<organism evidence="2 3">
    <name type="scientific">Trichogramma brassicae</name>
    <dbReference type="NCBI Taxonomy" id="86971"/>
    <lineage>
        <taxon>Eukaryota</taxon>
        <taxon>Metazoa</taxon>
        <taxon>Ecdysozoa</taxon>
        <taxon>Arthropoda</taxon>
        <taxon>Hexapoda</taxon>
        <taxon>Insecta</taxon>
        <taxon>Pterygota</taxon>
        <taxon>Neoptera</taxon>
        <taxon>Endopterygota</taxon>
        <taxon>Hymenoptera</taxon>
        <taxon>Apocrita</taxon>
        <taxon>Proctotrupomorpha</taxon>
        <taxon>Chalcidoidea</taxon>
        <taxon>Trichogrammatidae</taxon>
        <taxon>Trichogramma</taxon>
    </lineage>
</organism>
<dbReference type="Proteomes" id="UP000479190">
    <property type="component" value="Unassembled WGS sequence"/>
</dbReference>
<protein>
    <submittedName>
        <fullName evidence="2">Uncharacterized protein</fullName>
    </submittedName>
</protein>
<dbReference type="EMBL" id="CADCXV010000521">
    <property type="protein sequence ID" value="CAB0030707.1"/>
    <property type="molecule type" value="Genomic_DNA"/>
</dbReference>
<feature type="transmembrane region" description="Helical" evidence="1">
    <location>
        <begin position="72"/>
        <end position="92"/>
    </location>
</feature>
<sequence>MKFNWKKNCKHVGKPNVSKYSSVRPVPHLRVGQSFCVRYATKRQMTGPHLYQDERYAHCHLRRPLTSYTAHGAALLLIILRGTYIPIILLGVESCHLARESSARRPIA</sequence>